<feature type="transmembrane region" description="Helical" evidence="6">
    <location>
        <begin position="91"/>
        <end position="112"/>
    </location>
</feature>
<keyword evidence="3 6" id="KW-0812">Transmembrane</keyword>
<accession>A0A4Q7YTS4</accession>
<dbReference type="Gene3D" id="1.20.1250.20">
    <property type="entry name" value="MFS general substrate transporter like domains"/>
    <property type="match status" value="2"/>
</dbReference>
<dbReference type="InterPro" id="IPR036259">
    <property type="entry name" value="MFS_trans_sf"/>
</dbReference>
<evidence type="ECO:0000313" key="8">
    <source>
        <dbReference type="EMBL" id="RZU40988.1"/>
    </source>
</evidence>
<dbReference type="RefSeq" id="WP_130418983.1">
    <property type="nucleotide sequence ID" value="NZ_SHKW01000001.1"/>
</dbReference>
<dbReference type="InterPro" id="IPR050189">
    <property type="entry name" value="MFS_Efflux_Transporters"/>
</dbReference>
<keyword evidence="2" id="KW-1003">Cell membrane</keyword>
<evidence type="ECO:0000256" key="5">
    <source>
        <dbReference type="ARBA" id="ARBA00023136"/>
    </source>
</evidence>
<feature type="transmembrane region" description="Helical" evidence="6">
    <location>
        <begin position="333"/>
        <end position="356"/>
    </location>
</feature>
<evidence type="ECO:0000259" key="7">
    <source>
        <dbReference type="PROSITE" id="PS50850"/>
    </source>
</evidence>
<dbReference type="GO" id="GO:0022857">
    <property type="term" value="F:transmembrane transporter activity"/>
    <property type="evidence" value="ECO:0007669"/>
    <property type="project" value="InterPro"/>
</dbReference>
<evidence type="ECO:0000256" key="3">
    <source>
        <dbReference type="ARBA" id="ARBA00022692"/>
    </source>
</evidence>
<name>A0A4Q7YTS4_9BACT</name>
<gene>
    <name evidence="8" type="ORF">BDD14_2479</name>
</gene>
<dbReference type="SUPFAM" id="SSF103473">
    <property type="entry name" value="MFS general substrate transporter"/>
    <property type="match status" value="1"/>
</dbReference>
<evidence type="ECO:0000256" key="4">
    <source>
        <dbReference type="ARBA" id="ARBA00022989"/>
    </source>
</evidence>
<sequence length="426" mass="45635">MAGEPDEAVSASTEVSAKAPSTIRQWAPALSMTLLGLLSYVDRSVLAILSPTILAALHLSATQYGYAILVFSLCYMLANPIWGFWMDRAGLWVTTLGAVAIWSIASGSHGLMMGFAGMCLARGVLGFGEGATFPAGLKTVTETLPEEKRSFGLGIAYSGSSLGAALTPLLITPVAVRWGWRAAFGVTTVLGLLWIALWVVLRISGWYAAPATAITEDRAPIEMGESRWSRNLFAAAAAYGLGAAPLAFGLYAAPLYLTRVMHLSQTSLGHLLWLPPAGWEAGYLIFGRLADIRRRNDRKRGQSRRPGSIFLLLSAAGFLIVLAPMAARSAAPVFATMLLFFLQMFVAGGFVVFPLADGMAVLPKEHSAFLAGFCISAWALASGLLMPLLGHLFDHRQYGLTFWLVACLPPVGTLLWRVLATPRRAS</sequence>
<feature type="transmembrane region" description="Helical" evidence="6">
    <location>
        <begin position="155"/>
        <end position="176"/>
    </location>
</feature>
<feature type="transmembrane region" description="Helical" evidence="6">
    <location>
        <begin position="400"/>
        <end position="420"/>
    </location>
</feature>
<feature type="transmembrane region" description="Helical" evidence="6">
    <location>
        <begin position="64"/>
        <end position="85"/>
    </location>
</feature>
<dbReference type="InterPro" id="IPR011701">
    <property type="entry name" value="MFS"/>
</dbReference>
<feature type="transmembrane region" description="Helical" evidence="6">
    <location>
        <begin position="368"/>
        <end position="388"/>
    </location>
</feature>
<proteinExistence type="predicted"/>
<organism evidence="8 9">
    <name type="scientific">Edaphobacter modestus</name>
    <dbReference type="NCBI Taxonomy" id="388466"/>
    <lineage>
        <taxon>Bacteria</taxon>
        <taxon>Pseudomonadati</taxon>
        <taxon>Acidobacteriota</taxon>
        <taxon>Terriglobia</taxon>
        <taxon>Terriglobales</taxon>
        <taxon>Acidobacteriaceae</taxon>
        <taxon>Edaphobacter</taxon>
    </lineage>
</organism>
<dbReference type="AlphaFoldDB" id="A0A4Q7YTS4"/>
<dbReference type="InterPro" id="IPR020846">
    <property type="entry name" value="MFS_dom"/>
</dbReference>
<evidence type="ECO:0000256" key="6">
    <source>
        <dbReference type="SAM" id="Phobius"/>
    </source>
</evidence>
<feature type="transmembrane region" description="Helical" evidence="6">
    <location>
        <begin position="268"/>
        <end position="286"/>
    </location>
</feature>
<reference evidence="8 9" key="1">
    <citation type="submission" date="2019-02" db="EMBL/GenBank/DDBJ databases">
        <title>Genomic Encyclopedia of Archaeal and Bacterial Type Strains, Phase II (KMG-II): from individual species to whole genera.</title>
        <authorList>
            <person name="Goeker M."/>
        </authorList>
    </citation>
    <scope>NUCLEOTIDE SEQUENCE [LARGE SCALE GENOMIC DNA]</scope>
    <source>
        <strain evidence="8 9">DSM 18101</strain>
    </source>
</reference>
<dbReference type="PANTHER" id="PTHR43124:SF3">
    <property type="entry name" value="CHLORAMPHENICOL EFFLUX PUMP RV0191"/>
    <property type="match status" value="1"/>
</dbReference>
<evidence type="ECO:0000256" key="1">
    <source>
        <dbReference type="ARBA" id="ARBA00004651"/>
    </source>
</evidence>
<dbReference type="EMBL" id="SHKW01000001">
    <property type="protein sequence ID" value="RZU40988.1"/>
    <property type="molecule type" value="Genomic_DNA"/>
</dbReference>
<feature type="domain" description="Major facilitator superfamily (MFS) profile" evidence="7">
    <location>
        <begin position="28"/>
        <end position="424"/>
    </location>
</feature>
<dbReference type="Pfam" id="PF07690">
    <property type="entry name" value="MFS_1"/>
    <property type="match status" value="1"/>
</dbReference>
<dbReference type="Proteomes" id="UP000292958">
    <property type="component" value="Unassembled WGS sequence"/>
</dbReference>
<feature type="transmembrane region" description="Helical" evidence="6">
    <location>
        <begin position="182"/>
        <end position="201"/>
    </location>
</feature>
<comment type="subcellular location">
    <subcellularLocation>
        <location evidence="1">Cell membrane</location>
        <topology evidence="1">Multi-pass membrane protein</topology>
    </subcellularLocation>
</comment>
<keyword evidence="4 6" id="KW-1133">Transmembrane helix</keyword>
<dbReference type="OrthoDB" id="106589at2"/>
<comment type="caution">
    <text evidence="8">The sequence shown here is derived from an EMBL/GenBank/DDBJ whole genome shotgun (WGS) entry which is preliminary data.</text>
</comment>
<feature type="transmembrane region" description="Helical" evidence="6">
    <location>
        <begin position="307"/>
        <end position="327"/>
    </location>
</feature>
<dbReference type="PANTHER" id="PTHR43124">
    <property type="entry name" value="PURINE EFFLUX PUMP PBUE"/>
    <property type="match status" value="1"/>
</dbReference>
<feature type="transmembrane region" description="Helical" evidence="6">
    <location>
        <begin position="232"/>
        <end position="256"/>
    </location>
</feature>
<protein>
    <submittedName>
        <fullName evidence="8">Putative MFS family arabinose efflux permease</fullName>
    </submittedName>
</protein>
<evidence type="ECO:0000256" key="2">
    <source>
        <dbReference type="ARBA" id="ARBA00022475"/>
    </source>
</evidence>
<evidence type="ECO:0000313" key="9">
    <source>
        <dbReference type="Proteomes" id="UP000292958"/>
    </source>
</evidence>
<dbReference type="GO" id="GO:0005886">
    <property type="term" value="C:plasma membrane"/>
    <property type="evidence" value="ECO:0007669"/>
    <property type="project" value="UniProtKB-SubCell"/>
</dbReference>
<dbReference type="PROSITE" id="PS50850">
    <property type="entry name" value="MFS"/>
    <property type="match status" value="1"/>
</dbReference>
<feature type="transmembrane region" description="Helical" evidence="6">
    <location>
        <begin position="37"/>
        <end position="57"/>
    </location>
</feature>
<keyword evidence="5 6" id="KW-0472">Membrane</keyword>
<keyword evidence="9" id="KW-1185">Reference proteome</keyword>